<protein>
    <submittedName>
        <fullName evidence="2">Uncharacterized protein</fullName>
    </submittedName>
</protein>
<dbReference type="AlphaFoldDB" id="A0A6G4AW01"/>
<feature type="region of interest" description="Disordered" evidence="1">
    <location>
        <begin position="1"/>
        <end position="26"/>
    </location>
</feature>
<organism evidence="2 3">
    <name type="scientific">Streptomyces rhizosphaericus</name>
    <dbReference type="NCBI Taxonomy" id="114699"/>
    <lineage>
        <taxon>Bacteria</taxon>
        <taxon>Bacillati</taxon>
        <taxon>Actinomycetota</taxon>
        <taxon>Actinomycetes</taxon>
        <taxon>Kitasatosporales</taxon>
        <taxon>Streptomycetaceae</taxon>
        <taxon>Streptomyces</taxon>
        <taxon>Streptomyces violaceusniger group</taxon>
    </lineage>
</organism>
<reference evidence="2" key="1">
    <citation type="submission" date="2020-02" db="EMBL/GenBank/DDBJ databases">
        <title>A new Streptomyces sp. for controlling soil-borne diseases.</title>
        <authorList>
            <person name="Li X."/>
            <person name="Tian Y."/>
            <person name="Gao K."/>
        </authorList>
    </citation>
    <scope>NUCLEOTIDE SEQUENCE [LARGE SCALE GENOMIC DNA]</scope>
    <source>
        <strain evidence="2">0250</strain>
    </source>
</reference>
<evidence type="ECO:0000313" key="2">
    <source>
        <dbReference type="EMBL" id="NEW77656.1"/>
    </source>
</evidence>
<keyword evidence="3" id="KW-1185">Reference proteome</keyword>
<comment type="caution">
    <text evidence="2">The sequence shown here is derived from an EMBL/GenBank/DDBJ whole genome shotgun (WGS) entry which is preliminary data.</text>
</comment>
<feature type="compositionally biased region" description="Polar residues" evidence="1">
    <location>
        <begin position="1"/>
        <end position="20"/>
    </location>
</feature>
<dbReference type="RefSeq" id="WP_164437166.1">
    <property type="nucleotide sequence ID" value="NZ_JAAIKT010000136.1"/>
</dbReference>
<name>A0A6G4AW01_9ACTN</name>
<evidence type="ECO:0000313" key="3">
    <source>
        <dbReference type="Proteomes" id="UP000476310"/>
    </source>
</evidence>
<dbReference type="EMBL" id="JAAIKT010000136">
    <property type="protein sequence ID" value="NEW77656.1"/>
    <property type="molecule type" value="Genomic_DNA"/>
</dbReference>
<gene>
    <name evidence="2" type="ORF">G4H13_46960</name>
</gene>
<sequence>MTTTRRPLGTGPSTTPSSPAGTAGGRRLVAERVELQELLEDPEPSAVEQPSGRRPLGKGAGA</sequence>
<accession>A0A6G4AW01</accession>
<proteinExistence type="predicted"/>
<dbReference type="Proteomes" id="UP000476310">
    <property type="component" value="Unassembled WGS sequence"/>
</dbReference>
<evidence type="ECO:0000256" key="1">
    <source>
        <dbReference type="SAM" id="MobiDB-lite"/>
    </source>
</evidence>
<feature type="region of interest" description="Disordered" evidence="1">
    <location>
        <begin position="39"/>
        <end position="62"/>
    </location>
</feature>